<proteinExistence type="inferred from homology"/>
<dbReference type="AlphaFoldDB" id="A0A0G9MQB7"/>
<evidence type="ECO:0000256" key="1">
    <source>
        <dbReference type="ARBA" id="ARBA00009330"/>
    </source>
</evidence>
<dbReference type="PANTHER" id="PTHR36920">
    <property type="match status" value="1"/>
</dbReference>
<dbReference type="GO" id="GO:0019867">
    <property type="term" value="C:outer membrane"/>
    <property type="evidence" value="ECO:0007669"/>
    <property type="project" value="InterPro"/>
</dbReference>
<dbReference type="GO" id="GO:0055085">
    <property type="term" value="P:transmembrane transport"/>
    <property type="evidence" value="ECO:0007669"/>
    <property type="project" value="TreeGrafter"/>
</dbReference>
<gene>
    <name evidence="2" type="ORF">AAW01_02500</name>
</gene>
<evidence type="ECO:0000313" key="3">
    <source>
        <dbReference type="Proteomes" id="UP000053070"/>
    </source>
</evidence>
<dbReference type="STRING" id="502682.BMF35_a1921"/>
<keyword evidence="3" id="KW-1185">Reference proteome</keyword>
<dbReference type="InterPro" id="IPR011250">
    <property type="entry name" value="OMP/PagP_B-barrel"/>
</dbReference>
<reference evidence="2 3" key="1">
    <citation type="submission" date="2015-04" db="EMBL/GenBank/DDBJ databases">
        <title>The draft genome sequence of Erythrobacr gangjinensis K7-2.</title>
        <authorList>
            <person name="Zhuang L."/>
            <person name="Liu Y."/>
            <person name="Shao Z."/>
        </authorList>
    </citation>
    <scope>NUCLEOTIDE SEQUENCE [LARGE SCALE GENOMIC DNA]</scope>
    <source>
        <strain evidence="2 3">K7-2</strain>
    </source>
</reference>
<evidence type="ECO:0000313" key="2">
    <source>
        <dbReference type="EMBL" id="KLE32905.1"/>
    </source>
</evidence>
<dbReference type="Pfam" id="PF03922">
    <property type="entry name" value="OmpW"/>
    <property type="match status" value="1"/>
</dbReference>
<dbReference type="Proteomes" id="UP000053070">
    <property type="component" value="Unassembled WGS sequence"/>
</dbReference>
<comment type="similarity">
    <text evidence="1">Belongs to the OmpW/AlkL family.</text>
</comment>
<comment type="caution">
    <text evidence="2">The sequence shown here is derived from an EMBL/GenBank/DDBJ whole genome shotgun (WGS) entry which is preliminary data.</text>
</comment>
<dbReference type="SUPFAM" id="SSF56925">
    <property type="entry name" value="OMPA-like"/>
    <property type="match status" value="1"/>
</dbReference>
<dbReference type="RefSeq" id="WP_047005755.1">
    <property type="nucleotide sequence ID" value="NZ_CP018097.1"/>
</dbReference>
<dbReference type="PANTHER" id="PTHR36920:SF1">
    <property type="entry name" value="OUTER MEMBRANE PROTEIN W"/>
    <property type="match status" value="1"/>
</dbReference>
<name>A0A0G9MQB7_9SPHN</name>
<dbReference type="InterPro" id="IPR005618">
    <property type="entry name" value="OMPW"/>
</dbReference>
<organism evidence="2 3">
    <name type="scientific">Aurantiacibacter gangjinensis</name>
    <dbReference type="NCBI Taxonomy" id="502682"/>
    <lineage>
        <taxon>Bacteria</taxon>
        <taxon>Pseudomonadati</taxon>
        <taxon>Pseudomonadota</taxon>
        <taxon>Alphaproteobacteria</taxon>
        <taxon>Sphingomonadales</taxon>
        <taxon>Erythrobacteraceae</taxon>
        <taxon>Aurantiacibacter</taxon>
    </lineage>
</organism>
<dbReference type="KEGG" id="egn:BMF35_a1921"/>
<dbReference type="OrthoDB" id="9807574at2"/>
<protein>
    <submittedName>
        <fullName evidence="2">Membrane protein</fullName>
    </submittedName>
</protein>
<accession>A0A0G9MQB7</accession>
<dbReference type="Gene3D" id="2.40.160.20">
    <property type="match status" value="1"/>
</dbReference>
<dbReference type="EMBL" id="LBHC01000001">
    <property type="protein sequence ID" value="KLE32905.1"/>
    <property type="molecule type" value="Genomic_DNA"/>
</dbReference>
<dbReference type="PATRIC" id="fig|502682.8.peg.510"/>
<sequence>MKASLYLAAAAASLAVAAPAAAQDADRTGDIQVRVLATAVLPDGEINNVDFDDFGLPANSQTEASDNITPTASIEYFISNNFSLETIAGVSQHDVDGVGGLAGLEVVSDAQLIPATLTAKYHVDLAPGVKPYIGAGPAYFIWFNDDAGAGITPLGVTDADLSNEFGVALQAGVDFAFADSGFGISLDAKRYFIDTTATFSANGTDVFATDHTLDPWVLSAGVNFTF</sequence>